<proteinExistence type="predicted"/>
<sequence length="159" mass="17795">MEVSPRTLAIVAGVAAALSGLAYIFGHRTGSRREQRLNLARYRNRNRVLILFAPNRNDSRYQRQLREIAGQMEAFRDRDIAELHVLSSGPGGTVKPSDASLLRTLFNVRRGQFRVVLLGKDGATALDESSSVSASQIFDLVDEMPMRQQELRRQGVSVR</sequence>
<dbReference type="RefSeq" id="WP_025228183.1">
    <property type="nucleotide sequence ID" value="NZ_CP007139.1"/>
</dbReference>
<organism evidence="3 4">
    <name type="scientific">Fimbriimonas ginsengisoli Gsoil 348</name>
    <dbReference type="NCBI Taxonomy" id="661478"/>
    <lineage>
        <taxon>Bacteria</taxon>
        <taxon>Bacillati</taxon>
        <taxon>Armatimonadota</taxon>
        <taxon>Fimbriimonadia</taxon>
        <taxon>Fimbriimonadales</taxon>
        <taxon>Fimbriimonadaceae</taxon>
        <taxon>Fimbriimonas</taxon>
    </lineage>
</organism>
<accession>A0A068NX58</accession>
<dbReference type="HOGENOM" id="CLU_100965_3_1_0"/>
<name>A0A068NX58_FIMGI</name>
<gene>
    <name evidence="3" type="ORF">OP10G_4574</name>
</gene>
<dbReference type="Pfam" id="PF13778">
    <property type="entry name" value="DUF4174"/>
    <property type="match status" value="1"/>
</dbReference>
<dbReference type="EMBL" id="CP007139">
    <property type="protein sequence ID" value="AIE87942.1"/>
    <property type="molecule type" value="Genomic_DNA"/>
</dbReference>
<dbReference type="AlphaFoldDB" id="A0A068NX58"/>
<dbReference type="OrthoDB" id="7362103at2"/>
<evidence type="ECO:0000313" key="3">
    <source>
        <dbReference type="EMBL" id="AIE87942.1"/>
    </source>
</evidence>
<reference evidence="3 4" key="1">
    <citation type="journal article" date="2014" name="PLoS ONE">
        <title>The first complete genome sequence of the class fimbriimonadia in the phylum armatimonadetes.</title>
        <authorList>
            <person name="Hu Z.Y."/>
            <person name="Wang Y.Z."/>
            <person name="Im W.T."/>
            <person name="Wang S.Y."/>
            <person name="Zhao G.P."/>
            <person name="Zheng H.J."/>
            <person name="Quan Z.X."/>
        </authorList>
    </citation>
    <scope>NUCLEOTIDE SEQUENCE [LARGE SCALE GENOMIC DNA]</scope>
    <source>
        <strain evidence="3">Gsoil 348</strain>
    </source>
</reference>
<protein>
    <recommendedName>
        <fullName evidence="2">DUF4174 domain-containing protein</fullName>
    </recommendedName>
</protein>
<evidence type="ECO:0000259" key="2">
    <source>
        <dbReference type="Pfam" id="PF13778"/>
    </source>
</evidence>
<evidence type="ECO:0000313" key="4">
    <source>
        <dbReference type="Proteomes" id="UP000027982"/>
    </source>
</evidence>
<dbReference type="KEGG" id="fgi:OP10G_4574"/>
<feature type="domain" description="DUF4174" evidence="2">
    <location>
        <begin position="39"/>
        <end position="150"/>
    </location>
</feature>
<keyword evidence="1" id="KW-0732">Signal</keyword>
<evidence type="ECO:0000256" key="1">
    <source>
        <dbReference type="ARBA" id="ARBA00022729"/>
    </source>
</evidence>
<dbReference type="InterPro" id="IPR025232">
    <property type="entry name" value="DUF4174"/>
</dbReference>
<dbReference type="Proteomes" id="UP000027982">
    <property type="component" value="Chromosome"/>
</dbReference>
<keyword evidence="4" id="KW-1185">Reference proteome</keyword>
<dbReference type="STRING" id="661478.OP10G_4574"/>